<keyword evidence="2" id="KW-1185">Reference proteome</keyword>
<dbReference type="AlphaFoldDB" id="A0A3M7Q7F4"/>
<dbReference type="Proteomes" id="UP000276133">
    <property type="component" value="Unassembled WGS sequence"/>
</dbReference>
<reference evidence="1 2" key="1">
    <citation type="journal article" date="2018" name="Sci. Rep.">
        <title>Genomic signatures of local adaptation to the degree of environmental predictability in rotifers.</title>
        <authorList>
            <person name="Franch-Gras L."/>
            <person name="Hahn C."/>
            <person name="Garcia-Roger E.M."/>
            <person name="Carmona M.J."/>
            <person name="Serra M."/>
            <person name="Gomez A."/>
        </authorList>
    </citation>
    <scope>NUCLEOTIDE SEQUENCE [LARGE SCALE GENOMIC DNA]</scope>
    <source>
        <strain evidence="1">HYR1</strain>
    </source>
</reference>
<gene>
    <name evidence="1" type="ORF">BpHYR1_021359</name>
</gene>
<protein>
    <submittedName>
        <fullName evidence="1">Uncharacterized protein</fullName>
    </submittedName>
</protein>
<name>A0A3M7Q7F4_BRAPC</name>
<dbReference type="EMBL" id="REGN01007073">
    <property type="protein sequence ID" value="RNA07350.1"/>
    <property type="molecule type" value="Genomic_DNA"/>
</dbReference>
<comment type="caution">
    <text evidence="1">The sequence shown here is derived from an EMBL/GenBank/DDBJ whole genome shotgun (WGS) entry which is preliminary data.</text>
</comment>
<sequence>MIKFIDQNPNLTVDRYIVVTYQRTCTYKTIFTFTLTDLDSISSVANFNIDLLITKLIISLQNTTFFSSLASNLNLNN</sequence>
<evidence type="ECO:0000313" key="1">
    <source>
        <dbReference type="EMBL" id="RNA07350.1"/>
    </source>
</evidence>
<accession>A0A3M7Q7F4</accession>
<proteinExistence type="predicted"/>
<organism evidence="1 2">
    <name type="scientific">Brachionus plicatilis</name>
    <name type="common">Marine rotifer</name>
    <name type="synonym">Brachionus muelleri</name>
    <dbReference type="NCBI Taxonomy" id="10195"/>
    <lineage>
        <taxon>Eukaryota</taxon>
        <taxon>Metazoa</taxon>
        <taxon>Spiralia</taxon>
        <taxon>Gnathifera</taxon>
        <taxon>Rotifera</taxon>
        <taxon>Eurotatoria</taxon>
        <taxon>Monogononta</taxon>
        <taxon>Pseudotrocha</taxon>
        <taxon>Ploima</taxon>
        <taxon>Brachionidae</taxon>
        <taxon>Brachionus</taxon>
    </lineage>
</organism>
<evidence type="ECO:0000313" key="2">
    <source>
        <dbReference type="Proteomes" id="UP000276133"/>
    </source>
</evidence>